<sequence length="260" mass="28729">MQAPAATKIKYDARKLNADEQALLRQMAVSRVISGEPVSRVTRAYGLGDKTLYKWLRTYKDEGATALAQSAKQGRRRQLSESQLAEVLGWIIDQPAKMWSRAELLQQIENTFEVTCSATTLGRLFAACGLSAPKHEGVYQSYIAGSWQRQGRLDVQELVRRKRAERLSLTRVVVQKPDGSGSWAGWAAFGVRGGMMLLKDGDLLSALRDMNDRASVSQVVMIDMPISANSAWCSQLAALKNITLIQLDGEAEPEVEMEPA</sequence>
<dbReference type="EMBL" id="AP023086">
    <property type="protein sequence ID" value="BCD97642.1"/>
    <property type="molecule type" value="Genomic_DNA"/>
</dbReference>
<keyword evidence="2" id="KW-1185">Reference proteome</keyword>
<dbReference type="Pfam" id="PF13565">
    <property type="entry name" value="HTH_32"/>
    <property type="match status" value="1"/>
</dbReference>
<reference evidence="1 2" key="1">
    <citation type="journal article" date="2022" name="IScience">
        <title>An ultrasensitive nanofiber-based assay for enzymatic hydrolysis and deep-sea microbial degradation of cellulose.</title>
        <authorList>
            <person name="Tsudome M."/>
            <person name="Tachioka M."/>
            <person name="Miyazaki M."/>
            <person name="Uchimura K."/>
            <person name="Tsuda M."/>
            <person name="Takaki Y."/>
            <person name="Deguchi S."/>
        </authorList>
    </citation>
    <scope>NUCLEOTIDE SEQUENCE [LARGE SCALE GENOMIC DNA]</scope>
    <source>
        <strain evidence="1 2">GE09</strain>
    </source>
</reference>
<proteinExistence type="predicted"/>
<dbReference type="RefSeq" id="WP_236987105.1">
    <property type="nucleotide sequence ID" value="NZ_AP023086.1"/>
</dbReference>
<evidence type="ECO:0008006" key="3">
    <source>
        <dbReference type="Google" id="ProtNLM"/>
    </source>
</evidence>
<dbReference type="InterPro" id="IPR009057">
    <property type="entry name" value="Homeodomain-like_sf"/>
</dbReference>
<protein>
    <recommendedName>
        <fullName evidence="3">Transposase</fullName>
    </recommendedName>
</protein>
<organism evidence="1 2">
    <name type="scientific">Marinagarivorans cellulosilyticus</name>
    <dbReference type="NCBI Taxonomy" id="2721545"/>
    <lineage>
        <taxon>Bacteria</taxon>
        <taxon>Pseudomonadati</taxon>
        <taxon>Pseudomonadota</taxon>
        <taxon>Gammaproteobacteria</taxon>
        <taxon>Cellvibrionales</taxon>
        <taxon>Cellvibrionaceae</taxon>
        <taxon>Marinagarivorans</taxon>
    </lineage>
</organism>
<accession>A0AAN1WHE6</accession>
<evidence type="ECO:0000313" key="1">
    <source>
        <dbReference type="EMBL" id="BCD97642.1"/>
    </source>
</evidence>
<dbReference type="SUPFAM" id="SSF46689">
    <property type="entry name" value="Homeodomain-like"/>
    <property type="match status" value="1"/>
</dbReference>
<evidence type="ECO:0000313" key="2">
    <source>
        <dbReference type="Proteomes" id="UP001320119"/>
    </source>
</evidence>
<dbReference type="Proteomes" id="UP001320119">
    <property type="component" value="Chromosome"/>
</dbReference>
<dbReference type="KEGG" id="marq:MARGE09_P1843"/>
<name>A0AAN1WHE6_9GAMM</name>
<gene>
    <name evidence="1" type="ORF">MARGE09_P1843</name>
</gene>
<dbReference type="AlphaFoldDB" id="A0AAN1WHE6"/>